<organism evidence="3 4">
    <name type="scientific">Endocarpon pusillum</name>
    <dbReference type="NCBI Taxonomy" id="364733"/>
    <lineage>
        <taxon>Eukaryota</taxon>
        <taxon>Fungi</taxon>
        <taxon>Dikarya</taxon>
        <taxon>Ascomycota</taxon>
        <taxon>Pezizomycotina</taxon>
        <taxon>Eurotiomycetes</taxon>
        <taxon>Chaetothyriomycetidae</taxon>
        <taxon>Verrucariales</taxon>
        <taxon>Verrucariaceae</taxon>
        <taxon>Endocarpon</taxon>
    </lineage>
</organism>
<comment type="caution">
    <text evidence="3">The sequence shown here is derived from an EMBL/GenBank/DDBJ whole genome shotgun (WGS) entry which is preliminary data.</text>
</comment>
<feature type="region of interest" description="Disordered" evidence="1">
    <location>
        <begin position="85"/>
        <end position="126"/>
    </location>
</feature>
<evidence type="ECO:0000256" key="2">
    <source>
        <dbReference type="SAM" id="Phobius"/>
    </source>
</evidence>
<evidence type="ECO:0000313" key="4">
    <source>
        <dbReference type="Proteomes" id="UP000606974"/>
    </source>
</evidence>
<accession>A0A8H7AAI8</accession>
<dbReference type="Proteomes" id="UP000606974">
    <property type="component" value="Unassembled WGS sequence"/>
</dbReference>
<dbReference type="OrthoDB" id="5425637at2759"/>
<keyword evidence="2" id="KW-0472">Membrane</keyword>
<feature type="transmembrane region" description="Helical" evidence="2">
    <location>
        <begin position="54"/>
        <end position="79"/>
    </location>
</feature>
<sequence length="311" mass="33073">MCCERDESVKKGGCTKYSQPSSRIGNFLVMKVTSSPGAGHLPTMSTVRNSALRVLFLFTVINLFSTTAAQTASSTYSVFSAIASSSPSPSPQNSNNDPNKLPSSSPNDNPDTENPNTAGASGSSQTAISLNTGDQIAIGVVVGLVALLGIGSAILFYIAKKRQWEVRASLRRSARRVTTAFKARTPVKANFSRRDRGGAVRIDPPSPSHAQTSNKSKRSGGILKEAKRPTPEGRSDNTRNMDRDVEKGFGTKTKIEAVPRPSSPSPQSSRPTGQAPKSSFEMDSPLKGNRPDAGAAGNRGYKGWMKTLGRK</sequence>
<keyword evidence="2" id="KW-0812">Transmembrane</keyword>
<proteinExistence type="predicted"/>
<evidence type="ECO:0000256" key="1">
    <source>
        <dbReference type="SAM" id="MobiDB-lite"/>
    </source>
</evidence>
<reference evidence="3" key="1">
    <citation type="submission" date="2020-02" db="EMBL/GenBank/DDBJ databases">
        <authorList>
            <person name="Palmer J.M."/>
        </authorList>
    </citation>
    <scope>NUCLEOTIDE SEQUENCE</scope>
    <source>
        <strain evidence="3">EPUS1.4</strain>
        <tissue evidence="3">Thallus</tissue>
    </source>
</reference>
<feature type="region of interest" description="Disordered" evidence="1">
    <location>
        <begin position="185"/>
        <end position="311"/>
    </location>
</feature>
<feature type="transmembrane region" description="Helical" evidence="2">
    <location>
        <begin position="136"/>
        <end position="159"/>
    </location>
</feature>
<keyword evidence="2" id="KW-1133">Transmembrane helix</keyword>
<gene>
    <name evidence="3" type="ORF">GJ744_001152</name>
</gene>
<dbReference type="AlphaFoldDB" id="A0A8H7AAI8"/>
<feature type="compositionally biased region" description="Basic and acidic residues" evidence="1">
    <location>
        <begin position="224"/>
        <end position="257"/>
    </location>
</feature>
<dbReference type="EMBL" id="JAACFV010000115">
    <property type="protein sequence ID" value="KAF7505223.1"/>
    <property type="molecule type" value="Genomic_DNA"/>
</dbReference>
<name>A0A8H7AAI8_9EURO</name>
<evidence type="ECO:0000313" key="3">
    <source>
        <dbReference type="EMBL" id="KAF7505223.1"/>
    </source>
</evidence>
<feature type="compositionally biased region" description="Low complexity" evidence="1">
    <location>
        <begin position="85"/>
        <end position="116"/>
    </location>
</feature>
<feature type="compositionally biased region" description="Polar residues" evidence="1">
    <location>
        <begin position="117"/>
        <end position="126"/>
    </location>
</feature>
<protein>
    <submittedName>
        <fullName evidence="3">Uncharacterized protein</fullName>
    </submittedName>
</protein>
<keyword evidence="4" id="KW-1185">Reference proteome</keyword>